<dbReference type="InterPro" id="IPR010982">
    <property type="entry name" value="Lambda_DNA-bd_dom_sf"/>
</dbReference>
<dbReference type="SUPFAM" id="SSF47413">
    <property type="entry name" value="lambda repressor-like DNA-binding domains"/>
    <property type="match status" value="1"/>
</dbReference>
<accession>A0A542Y8D1</accession>
<feature type="domain" description="HTH cro/C1-type" evidence="3">
    <location>
        <begin position="17"/>
        <end position="71"/>
    </location>
</feature>
<proteinExistence type="predicted"/>
<evidence type="ECO:0000313" key="5">
    <source>
        <dbReference type="Proteomes" id="UP000319094"/>
    </source>
</evidence>
<dbReference type="Pfam" id="PF01381">
    <property type="entry name" value="HTH_3"/>
    <property type="match status" value="1"/>
</dbReference>
<organism evidence="4 5">
    <name type="scientific">Leucobacter komagatae</name>
    <dbReference type="NCBI Taxonomy" id="55969"/>
    <lineage>
        <taxon>Bacteria</taxon>
        <taxon>Bacillati</taxon>
        <taxon>Actinomycetota</taxon>
        <taxon>Actinomycetes</taxon>
        <taxon>Micrococcales</taxon>
        <taxon>Microbacteriaceae</taxon>
        <taxon>Leucobacter</taxon>
    </lineage>
</organism>
<dbReference type="Gene3D" id="1.10.260.40">
    <property type="entry name" value="lambda repressor-like DNA-binding domains"/>
    <property type="match status" value="1"/>
</dbReference>
<evidence type="ECO:0000259" key="3">
    <source>
        <dbReference type="PROSITE" id="PS50943"/>
    </source>
</evidence>
<comment type="caution">
    <text evidence="4">The sequence shown here is derived from an EMBL/GenBank/DDBJ whole genome shotgun (WGS) entry which is preliminary data.</text>
</comment>
<protein>
    <submittedName>
        <fullName evidence="4">Helix-turn-helix protein</fullName>
    </submittedName>
</protein>
<dbReference type="PROSITE" id="PS50943">
    <property type="entry name" value="HTH_CROC1"/>
    <property type="match status" value="1"/>
</dbReference>
<gene>
    <name evidence="4" type="ORF">FB468_2381</name>
</gene>
<dbReference type="PANTHER" id="PTHR46797">
    <property type="entry name" value="HTH-TYPE TRANSCRIPTIONAL REGULATOR"/>
    <property type="match status" value="1"/>
</dbReference>
<evidence type="ECO:0000313" key="4">
    <source>
        <dbReference type="EMBL" id="TQL44325.1"/>
    </source>
</evidence>
<dbReference type="CDD" id="cd00093">
    <property type="entry name" value="HTH_XRE"/>
    <property type="match status" value="1"/>
</dbReference>
<reference evidence="4 5" key="1">
    <citation type="submission" date="2019-06" db="EMBL/GenBank/DDBJ databases">
        <title>Sequencing the genomes of 1000 actinobacteria strains.</title>
        <authorList>
            <person name="Klenk H.-P."/>
        </authorList>
    </citation>
    <scope>NUCLEOTIDE SEQUENCE [LARGE SCALE GENOMIC DNA]</scope>
    <source>
        <strain evidence="4 5">DSM 8803</strain>
    </source>
</reference>
<name>A0A542Y8D1_9MICO</name>
<sequence>MVPRLHSPAAKTIGLRIREARQALGISMEDLSHLSELSLTSVGKIERGTQSPSAETLVRIASVLEIDPGSLISGLTSRDFGQRSRQYTAREFLREQRAREGAGEDGAAENGTPYRAEPDAS</sequence>
<evidence type="ECO:0000256" key="1">
    <source>
        <dbReference type="ARBA" id="ARBA00023125"/>
    </source>
</evidence>
<dbReference type="GO" id="GO:0003700">
    <property type="term" value="F:DNA-binding transcription factor activity"/>
    <property type="evidence" value="ECO:0007669"/>
    <property type="project" value="TreeGrafter"/>
</dbReference>
<dbReference type="Proteomes" id="UP000319094">
    <property type="component" value="Unassembled WGS sequence"/>
</dbReference>
<keyword evidence="1" id="KW-0238">DNA-binding</keyword>
<dbReference type="PANTHER" id="PTHR46797:SF1">
    <property type="entry name" value="METHYLPHOSPHONATE SYNTHASE"/>
    <property type="match status" value="1"/>
</dbReference>
<dbReference type="GO" id="GO:0005829">
    <property type="term" value="C:cytosol"/>
    <property type="evidence" value="ECO:0007669"/>
    <property type="project" value="TreeGrafter"/>
</dbReference>
<dbReference type="SMART" id="SM00530">
    <property type="entry name" value="HTH_XRE"/>
    <property type="match status" value="1"/>
</dbReference>
<dbReference type="InterPro" id="IPR050807">
    <property type="entry name" value="TransReg_Diox_bact_type"/>
</dbReference>
<dbReference type="EMBL" id="VFON01000001">
    <property type="protein sequence ID" value="TQL44325.1"/>
    <property type="molecule type" value="Genomic_DNA"/>
</dbReference>
<dbReference type="InterPro" id="IPR001387">
    <property type="entry name" value="Cro/C1-type_HTH"/>
</dbReference>
<keyword evidence="5" id="KW-1185">Reference proteome</keyword>
<dbReference type="AlphaFoldDB" id="A0A542Y8D1"/>
<feature type="region of interest" description="Disordered" evidence="2">
    <location>
        <begin position="95"/>
        <end position="121"/>
    </location>
</feature>
<evidence type="ECO:0000256" key="2">
    <source>
        <dbReference type="SAM" id="MobiDB-lite"/>
    </source>
</evidence>
<dbReference type="GO" id="GO:0003677">
    <property type="term" value="F:DNA binding"/>
    <property type="evidence" value="ECO:0007669"/>
    <property type="project" value="UniProtKB-KW"/>
</dbReference>